<dbReference type="Gene3D" id="3.40.1160.10">
    <property type="entry name" value="Acetylglutamate kinase-like"/>
    <property type="match status" value="1"/>
</dbReference>
<keyword evidence="1" id="KW-0028">Amino-acid biosynthesis</keyword>
<evidence type="ECO:0000256" key="2">
    <source>
        <dbReference type="ARBA" id="ARBA00022679"/>
    </source>
</evidence>
<evidence type="ECO:0000256" key="5">
    <source>
        <dbReference type="ARBA" id="ARBA00022840"/>
    </source>
</evidence>
<name>A0A1F7JMA1_9BACT</name>
<proteinExistence type="predicted"/>
<dbReference type="NCBIfam" id="TIGR00761">
    <property type="entry name" value="argB"/>
    <property type="match status" value="1"/>
</dbReference>
<dbReference type="NCBIfam" id="NF010659">
    <property type="entry name" value="PRK14058.1-1"/>
    <property type="match status" value="1"/>
</dbReference>
<evidence type="ECO:0000256" key="4">
    <source>
        <dbReference type="ARBA" id="ARBA00022777"/>
    </source>
</evidence>
<dbReference type="Pfam" id="PF00696">
    <property type="entry name" value="AA_kinase"/>
    <property type="match status" value="1"/>
</dbReference>
<organism evidence="8 9">
    <name type="scientific">Candidatus Roizmanbacteria bacterium RIFCSPLOWO2_02_FULL_38_10</name>
    <dbReference type="NCBI Taxonomy" id="1802074"/>
    <lineage>
        <taxon>Bacteria</taxon>
        <taxon>Candidatus Roizmaniibacteriota</taxon>
    </lineage>
</organism>
<comment type="caution">
    <text evidence="8">The sequence shown here is derived from an EMBL/GenBank/DDBJ whole genome shotgun (WGS) entry which is preliminary data.</text>
</comment>
<evidence type="ECO:0000313" key="8">
    <source>
        <dbReference type="EMBL" id="OGK56743.1"/>
    </source>
</evidence>
<dbReference type="GO" id="GO:0005524">
    <property type="term" value="F:ATP binding"/>
    <property type="evidence" value="ECO:0007669"/>
    <property type="project" value="UniProtKB-KW"/>
</dbReference>
<evidence type="ECO:0000256" key="1">
    <source>
        <dbReference type="ARBA" id="ARBA00022605"/>
    </source>
</evidence>
<dbReference type="PANTHER" id="PTHR23342">
    <property type="entry name" value="N-ACETYLGLUTAMATE SYNTHASE"/>
    <property type="match status" value="1"/>
</dbReference>
<reference evidence="8 9" key="1">
    <citation type="journal article" date="2016" name="Nat. Commun.">
        <title>Thousands of microbial genomes shed light on interconnected biogeochemical processes in an aquifer system.</title>
        <authorList>
            <person name="Anantharaman K."/>
            <person name="Brown C.T."/>
            <person name="Hug L.A."/>
            <person name="Sharon I."/>
            <person name="Castelle C.J."/>
            <person name="Probst A.J."/>
            <person name="Thomas B.C."/>
            <person name="Singh A."/>
            <person name="Wilkins M.J."/>
            <person name="Karaoz U."/>
            <person name="Brodie E.L."/>
            <person name="Williams K.H."/>
            <person name="Hubbard S.S."/>
            <person name="Banfield J.F."/>
        </authorList>
    </citation>
    <scope>NUCLEOTIDE SEQUENCE [LARGE SCALE GENOMIC DNA]</scope>
</reference>
<keyword evidence="4 8" id="KW-0418">Kinase</keyword>
<dbReference type="SUPFAM" id="SSF53633">
    <property type="entry name" value="Carbamate kinase-like"/>
    <property type="match status" value="1"/>
</dbReference>
<dbReference type="Proteomes" id="UP000176376">
    <property type="component" value="Unassembled WGS sequence"/>
</dbReference>
<keyword evidence="5" id="KW-0067">ATP-binding</keyword>
<accession>A0A1F7JMA1</accession>
<comment type="pathway">
    <text evidence="6">Amino-acid biosynthesis.</text>
</comment>
<dbReference type="GO" id="GO:0006526">
    <property type="term" value="P:L-arginine biosynthetic process"/>
    <property type="evidence" value="ECO:0007669"/>
    <property type="project" value="TreeGrafter"/>
</dbReference>
<dbReference type="PANTHER" id="PTHR23342:SF20">
    <property type="entry name" value="[LYSW]-AMINOADIPATE KINASE"/>
    <property type="match status" value="1"/>
</dbReference>
<sequence length="270" mass="29939">MTRQTILIKVGGGKTINWDFIAEDLRKIIRTHKIVLVHGANAMRDQIAEKLNHPTKTIVSPSGVTSVYTDSRAIDIFLMSYAGLVNKKIVAVLQGNRVNAVGLSGVDGSLWQAKRKKHVYDVTNGKTRLIQDNLTGKVTRINIRLIKILLKNNFYPVICPPAIDESHQIVNTDGDTAAIETAISLGIKKVVFLFEMPGLLKDFPNERSKIDRIDRKHIDDFVVLTQGRMKKKLLAVKQALETGIETVYFGDGRMKRPIISALAGTGTIIS</sequence>
<evidence type="ECO:0000313" key="9">
    <source>
        <dbReference type="Proteomes" id="UP000176376"/>
    </source>
</evidence>
<dbReference type="GO" id="GO:0003991">
    <property type="term" value="F:acetylglutamate kinase activity"/>
    <property type="evidence" value="ECO:0007669"/>
    <property type="project" value="TreeGrafter"/>
</dbReference>
<feature type="domain" description="Aspartate/glutamate/uridylate kinase" evidence="7">
    <location>
        <begin position="5"/>
        <end position="246"/>
    </location>
</feature>
<gene>
    <name evidence="8" type="ORF">A3J15_02270</name>
</gene>
<evidence type="ECO:0000259" key="7">
    <source>
        <dbReference type="Pfam" id="PF00696"/>
    </source>
</evidence>
<keyword evidence="3" id="KW-0547">Nucleotide-binding</keyword>
<dbReference type="STRING" id="1802074.A3J15_02270"/>
<dbReference type="EMBL" id="MGAY01000025">
    <property type="protein sequence ID" value="OGK56743.1"/>
    <property type="molecule type" value="Genomic_DNA"/>
</dbReference>
<evidence type="ECO:0000256" key="6">
    <source>
        <dbReference type="ARBA" id="ARBA00029440"/>
    </source>
</evidence>
<dbReference type="PIRSF" id="PIRSF000728">
    <property type="entry name" value="NAGK"/>
    <property type="match status" value="1"/>
</dbReference>
<dbReference type="AlphaFoldDB" id="A0A1F7JMA1"/>
<dbReference type="InterPro" id="IPR004662">
    <property type="entry name" value="AcgluKinase_fam"/>
</dbReference>
<dbReference type="InterPro" id="IPR001048">
    <property type="entry name" value="Asp/Glu/Uridylate_kinase"/>
</dbReference>
<dbReference type="GO" id="GO:0005737">
    <property type="term" value="C:cytoplasm"/>
    <property type="evidence" value="ECO:0007669"/>
    <property type="project" value="InterPro"/>
</dbReference>
<protein>
    <submittedName>
        <fullName evidence="8">Acetylglutamate kinase</fullName>
    </submittedName>
</protein>
<evidence type="ECO:0000256" key="3">
    <source>
        <dbReference type="ARBA" id="ARBA00022741"/>
    </source>
</evidence>
<keyword evidence="2" id="KW-0808">Transferase</keyword>
<dbReference type="InterPro" id="IPR036393">
    <property type="entry name" value="AceGlu_kinase-like_sf"/>
</dbReference>